<reference evidence="1 2" key="1">
    <citation type="submission" date="2024-12" db="EMBL/GenBank/DDBJ databases">
        <title>The unique morphological basis and parallel evolutionary history of personate flowers in Penstemon.</title>
        <authorList>
            <person name="Depatie T.H."/>
            <person name="Wessinger C.A."/>
        </authorList>
    </citation>
    <scope>NUCLEOTIDE SEQUENCE [LARGE SCALE GENOMIC DNA]</scope>
    <source>
        <strain evidence="1">WTNN_2</strain>
        <tissue evidence="1">Leaf</tissue>
    </source>
</reference>
<dbReference type="EMBL" id="JBJXBP010000003">
    <property type="protein sequence ID" value="KAL3840898.1"/>
    <property type="molecule type" value="Genomic_DNA"/>
</dbReference>
<keyword evidence="2" id="KW-1185">Reference proteome</keyword>
<proteinExistence type="predicted"/>
<gene>
    <name evidence="1" type="ORF">ACJIZ3_025489</name>
</gene>
<comment type="caution">
    <text evidence="1">The sequence shown here is derived from an EMBL/GenBank/DDBJ whole genome shotgun (WGS) entry which is preliminary data.</text>
</comment>
<protein>
    <submittedName>
        <fullName evidence="1">Uncharacterized protein</fullName>
    </submittedName>
</protein>
<name>A0ABD3TX97_9LAMI</name>
<dbReference type="Proteomes" id="UP001634393">
    <property type="component" value="Unassembled WGS sequence"/>
</dbReference>
<evidence type="ECO:0000313" key="1">
    <source>
        <dbReference type="EMBL" id="KAL3840898.1"/>
    </source>
</evidence>
<organism evidence="1 2">
    <name type="scientific">Penstemon smallii</name>
    <dbReference type="NCBI Taxonomy" id="265156"/>
    <lineage>
        <taxon>Eukaryota</taxon>
        <taxon>Viridiplantae</taxon>
        <taxon>Streptophyta</taxon>
        <taxon>Embryophyta</taxon>
        <taxon>Tracheophyta</taxon>
        <taxon>Spermatophyta</taxon>
        <taxon>Magnoliopsida</taxon>
        <taxon>eudicotyledons</taxon>
        <taxon>Gunneridae</taxon>
        <taxon>Pentapetalae</taxon>
        <taxon>asterids</taxon>
        <taxon>lamiids</taxon>
        <taxon>Lamiales</taxon>
        <taxon>Plantaginaceae</taxon>
        <taxon>Cheloneae</taxon>
        <taxon>Penstemon</taxon>
    </lineage>
</organism>
<evidence type="ECO:0000313" key="2">
    <source>
        <dbReference type="Proteomes" id="UP001634393"/>
    </source>
</evidence>
<sequence length="38" mass="4342">MCGHMFESDYKILITNNNILCLDNHNILCLDKGDLLFG</sequence>
<dbReference type="AlphaFoldDB" id="A0ABD3TX97"/>
<accession>A0ABD3TX97</accession>